<organism evidence="3">
    <name type="scientific">marine sediment metagenome</name>
    <dbReference type="NCBI Taxonomy" id="412755"/>
    <lineage>
        <taxon>unclassified sequences</taxon>
        <taxon>metagenomes</taxon>
        <taxon>ecological metagenomes</taxon>
    </lineage>
</organism>
<dbReference type="PANTHER" id="PTHR42693:SF33">
    <property type="entry name" value="ARYLSULFATASE"/>
    <property type="match status" value="1"/>
</dbReference>
<gene>
    <name evidence="3" type="ORF">S01H1_78276</name>
</gene>
<feature type="domain" description="Sulfatase N-terminal" evidence="2">
    <location>
        <begin position="42"/>
        <end position="94"/>
    </location>
</feature>
<dbReference type="GO" id="GO:0004065">
    <property type="term" value="F:arylsulfatase activity"/>
    <property type="evidence" value="ECO:0007669"/>
    <property type="project" value="TreeGrafter"/>
</dbReference>
<comment type="caution">
    <text evidence="3">The sequence shown here is derived from an EMBL/GenBank/DDBJ whole genome shotgun (WGS) entry which is preliminary data.</text>
</comment>
<dbReference type="InterPro" id="IPR050738">
    <property type="entry name" value="Sulfatase"/>
</dbReference>
<protein>
    <recommendedName>
        <fullName evidence="2">Sulfatase N-terminal domain-containing protein</fullName>
    </recommendedName>
</protein>
<dbReference type="EMBL" id="BARS01052668">
    <property type="protein sequence ID" value="GAG44551.1"/>
    <property type="molecule type" value="Genomic_DNA"/>
</dbReference>
<name>X0Z7M6_9ZZZZ</name>
<dbReference type="SUPFAM" id="SSF53649">
    <property type="entry name" value="Alkaline phosphatase-like"/>
    <property type="match status" value="1"/>
</dbReference>
<evidence type="ECO:0000256" key="1">
    <source>
        <dbReference type="ARBA" id="ARBA00008779"/>
    </source>
</evidence>
<dbReference type="Gene3D" id="3.40.720.10">
    <property type="entry name" value="Alkaline Phosphatase, subunit A"/>
    <property type="match status" value="1"/>
</dbReference>
<feature type="non-terminal residue" evidence="3">
    <location>
        <position position="94"/>
    </location>
</feature>
<proteinExistence type="inferred from homology"/>
<dbReference type="InterPro" id="IPR017850">
    <property type="entry name" value="Alkaline_phosphatase_core_sf"/>
</dbReference>
<dbReference type="PROSITE" id="PS51318">
    <property type="entry name" value="TAT"/>
    <property type="match status" value="1"/>
</dbReference>
<evidence type="ECO:0000313" key="3">
    <source>
        <dbReference type="EMBL" id="GAG44551.1"/>
    </source>
</evidence>
<dbReference type="Pfam" id="PF00884">
    <property type="entry name" value="Sulfatase"/>
    <property type="match status" value="1"/>
</dbReference>
<sequence length="94" mass="10268">MSKMTRRDFNEKLVKGLGGVALASATGSVLEGATPANAPKQPNIVFICSDQHSYKYTGYMGHKYVKTPNLDRIARQGVVFTNNYCSNPVCVPSR</sequence>
<comment type="similarity">
    <text evidence="1">Belongs to the sulfatase family.</text>
</comment>
<dbReference type="AlphaFoldDB" id="X0Z7M6"/>
<dbReference type="InterPro" id="IPR006311">
    <property type="entry name" value="TAT_signal"/>
</dbReference>
<dbReference type="InterPro" id="IPR000917">
    <property type="entry name" value="Sulfatase_N"/>
</dbReference>
<dbReference type="PANTHER" id="PTHR42693">
    <property type="entry name" value="ARYLSULFATASE FAMILY MEMBER"/>
    <property type="match status" value="1"/>
</dbReference>
<reference evidence="3" key="1">
    <citation type="journal article" date="2014" name="Front. Microbiol.">
        <title>High frequency of phylogenetically diverse reductive dehalogenase-homologous genes in deep subseafloor sedimentary metagenomes.</title>
        <authorList>
            <person name="Kawai M."/>
            <person name="Futagami T."/>
            <person name="Toyoda A."/>
            <person name="Takaki Y."/>
            <person name="Nishi S."/>
            <person name="Hori S."/>
            <person name="Arai W."/>
            <person name="Tsubouchi T."/>
            <person name="Morono Y."/>
            <person name="Uchiyama I."/>
            <person name="Ito T."/>
            <person name="Fujiyama A."/>
            <person name="Inagaki F."/>
            <person name="Takami H."/>
        </authorList>
    </citation>
    <scope>NUCLEOTIDE SEQUENCE</scope>
    <source>
        <strain evidence="3">Expedition CK06-06</strain>
    </source>
</reference>
<accession>X0Z7M6</accession>
<evidence type="ECO:0000259" key="2">
    <source>
        <dbReference type="Pfam" id="PF00884"/>
    </source>
</evidence>